<dbReference type="PANTHER" id="PTHR30582:SF33">
    <property type="entry name" value="EXPORTED PROTEIN"/>
    <property type="match status" value="1"/>
</dbReference>
<dbReference type="GO" id="GO:0071972">
    <property type="term" value="F:peptidoglycan L,D-transpeptidase activity"/>
    <property type="evidence" value="ECO:0007669"/>
    <property type="project" value="TreeGrafter"/>
</dbReference>
<proteinExistence type="predicted"/>
<keyword evidence="4 6" id="KW-0573">Peptidoglycan synthesis</keyword>
<dbReference type="STRING" id="1121331.SAMN02745248_00881"/>
<accession>A0A1M6LZT3</accession>
<dbReference type="GO" id="GO:0008360">
    <property type="term" value="P:regulation of cell shape"/>
    <property type="evidence" value="ECO:0007669"/>
    <property type="project" value="UniProtKB-UniRule"/>
</dbReference>
<dbReference type="OrthoDB" id="3176960at2"/>
<gene>
    <name evidence="9" type="ORF">SAMN02745248_00881</name>
</gene>
<dbReference type="GO" id="GO:0071555">
    <property type="term" value="P:cell wall organization"/>
    <property type="evidence" value="ECO:0007669"/>
    <property type="project" value="UniProtKB-UniRule"/>
</dbReference>
<organism evidence="9 10">
    <name type="scientific">Hathewaya proteolytica DSM 3090</name>
    <dbReference type="NCBI Taxonomy" id="1121331"/>
    <lineage>
        <taxon>Bacteria</taxon>
        <taxon>Bacillati</taxon>
        <taxon>Bacillota</taxon>
        <taxon>Clostridia</taxon>
        <taxon>Eubacteriales</taxon>
        <taxon>Clostridiaceae</taxon>
        <taxon>Hathewaya</taxon>
    </lineage>
</organism>
<evidence type="ECO:0000259" key="8">
    <source>
        <dbReference type="PROSITE" id="PS52029"/>
    </source>
</evidence>
<dbReference type="GO" id="GO:0016740">
    <property type="term" value="F:transferase activity"/>
    <property type="evidence" value="ECO:0007669"/>
    <property type="project" value="UniProtKB-KW"/>
</dbReference>
<dbReference type="AlphaFoldDB" id="A0A1M6LZT3"/>
<dbReference type="Proteomes" id="UP000183952">
    <property type="component" value="Unassembled WGS sequence"/>
</dbReference>
<protein>
    <submittedName>
        <fullName evidence="9">Peptidoglycan transpeptidase, ErfK-YbiS-YhnG family</fullName>
    </submittedName>
</protein>
<dbReference type="InterPro" id="IPR005490">
    <property type="entry name" value="LD_TPept_cat_dom"/>
</dbReference>
<evidence type="ECO:0000256" key="1">
    <source>
        <dbReference type="ARBA" id="ARBA00004752"/>
    </source>
</evidence>
<evidence type="ECO:0000313" key="10">
    <source>
        <dbReference type="Proteomes" id="UP000183952"/>
    </source>
</evidence>
<evidence type="ECO:0000313" key="9">
    <source>
        <dbReference type="EMBL" id="SHJ76640.1"/>
    </source>
</evidence>
<evidence type="ECO:0000256" key="4">
    <source>
        <dbReference type="ARBA" id="ARBA00022984"/>
    </source>
</evidence>
<dbReference type="InterPro" id="IPR050979">
    <property type="entry name" value="LD-transpeptidase"/>
</dbReference>
<evidence type="ECO:0000256" key="2">
    <source>
        <dbReference type="ARBA" id="ARBA00022679"/>
    </source>
</evidence>
<dbReference type="Pfam" id="PF12229">
    <property type="entry name" value="PG_binding_4"/>
    <property type="match status" value="2"/>
</dbReference>
<comment type="pathway">
    <text evidence="1 6">Cell wall biogenesis; peptidoglycan biosynthesis.</text>
</comment>
<dbReference type="GO" id="GO:0005576">
    <property type="term" value="C:extracellular region"/>
    <property type="evidence" value="ECO:0007669"/>
    <property type="project" value="TreeGrafter"/>
</dbReference>
<evidence type="ECO:0000256" key="7">
    <source>
        <dbReference type="SAM" id="Phobius"/>
    </source>
</evidence>
<feature type="transmembrane region" description="Helical" evidence="7">
    <location>
        <begin position="12"/>
        <end position="34"/>
    </location>
</feature>
<dbReference type="CDD" id="cd16913">
    <property type="entry name" value="YkuD_like"/>
    <property type="match status" value="1"/>
</dbReference>
<keyword evidence="7" id="KW-0812">Transmembrane</keyword>
<dbReference type="PROSITE" id="PS52029">
    <property type="entry name" value="LD_TPASE"/>
    <property type="match status" value="1"/>
</dbReference>
<keyword evidence="7" id="KW-0472">Membrane</keyword>
<evidence type="ECO:0000256" key="3">
    <source>
        <dbReference type="ARBA" id="ARBA00022960"/>
    </source>
</evidence>
<dbReference type="InterPro" id="IPR038063">
    <property type="entry name" value="Transpep_catalytic_dom"/>
</dbReference>
<evidence type="ECO:0000256" key="5">
    <source>
        <dbReference type="ARBA" id="ARBA00023316"/>
    </source>
</evidence>
<dbReference type="InterPro" id="IPR022029">
    <property type="entry name" value="YoaR-like_PG-bd"/>
</dbReference>
<dbReference type="Gene3D" id="2.40.440.10">
    <property type="entry name" value="L,D-transpeptidase catalytic domain-like"/>
    <property type="match status" value="1"/>
</dbReference>
<keyword evidence="10" id="KW-1185">Reference proteome</keyword>
<feature type="active site" description="Proton donor/acceptor" evidence="6">
    <location>
        <position position="416"/>
    </location>
</feature>
<dbReference type="SUPFAM" id="SSF143985">
    <property type="entry name" value="L,D-transpeptidase pre-catalytic domain-like"/>
    <property type="match status" value="1"/>
</dbReference>
<reference evidence="9 10" key="1">
    <citation type="submission" date="2016-11" db="EMBL/GenBank/DDBJ databases">
        <authorList>
            <person name="Jaros S."/>
            <person name="Januszkiewicz K."/>
            <person name="Wedrychowicz H."/>
        </authorList>
    </citation>
    <scope>NUCLEOTIDE SEQUENCE [LARGE SCALE GENOMIC DNA]</scope>
    <source>
        <strain evidence="9 10">DSM 3090</strain>
    </source>
</reference>
<keyword evidence="7" id="KW-1133">Transmembrane helix</keyword>
<name>A0A1M6LZT3_9CLOT</name>
<dbReference type="UniPathway" id="UPA00219"/>
<dbReference type="InterPro" id="IPR038054">
    <property type="entry name" value="LD_TPept-like_central_sf"/>
</dbReference>
<dbReference type="Pfam" id="PF03734">
    <property type="entry name" value="YkuD"/>
    <property type="match status" value="1"/>
</dbReference>
<dbReference type="Gene3D" id="3.10.20.800">
    <property type="match status" value="1"/>
</dbReference>
<keyword evidence="5 6" id="KW-0961">Cell wall biogenesis/degradation</keyword>
<dbReference type="PANTHER" id="PTHR30582">
    <property type="entry name" value="L,D-TRANSPEPTIDASE"/>
    <property type="match status" value="1"/>
</dbReference>
<dbReference type="RefSeq" id="WP_072902753.1">
    <property type="nucleotide sequence ID" value="NZ_FRAD01000006.1"/>
</dbReference>
<feature type="active site" description="Nucleophile" evidence="6">
    <location>
        <position position="437"/>
    </location>
</feature>
<sequence>MRTRTKRKKNIYIVSTIFVIAILAAVYAYFVGYFNNHFYFSTIINGVDASGKTVDEVNRDIEKISSSYTLNIKGRDGISDTISSQDINLKYNHSNEIKNLNTSQNPFNIFKGIFLKKQYTVALNTSYDDSLLKQRIDNLIFFHSDKIIDPVNASIKLNNNNFEVVPEVMGNKVNKDKLTKAIITSISNNSTSLNLDQANSYENPKYTSKSKEVTDAKNTIDKYMQSSITYDLRGHKEVIDSSVIGEFIAIDEELNVSLNEGKIKAYIDKLAYNYNTIGISRNFITSTGQDKRIHGGNYGWAINRSEERKAIVQAIKEGKTLNRKPVYAQTTPFLDANEIGNSYVEIDITNQQMWVYKNGNMIATGHVVTGNENTKTITPEGIYRVTYKQKDTVLKGENYAAPVTFWVPFNGGIGIHDASWRKEFGGQIYKNGGSHGCVNSPYELAQAVYENVQAGTPVVCYK</sequence>
<keyword evidence="2" id="KW-0808">Transferase</keyword>
<feature type="domain" description="L,D-TPase catalytic" evidence="8">
    <location>
        <begin position="342"/>
        <end position="461"/>
    </location>
</feature>
<dbReference type="EMBL" id="FRAD01000006">
    <property type="protein sequence ID" value="SHJ76640.1"/>
    <property type="molecule type" value="Genomic_DNA"/>
</dbReference>
<keyword evidence="3 6" id="KW-0133">Cell shape</keyword>
<dbReference type="GO" id="GO:0018104">
    <property type="term" value="P:peptidoglycan-protein cross-linking"/>
    <property type="evidence" value="ECO:0007669"/>
    <property type="project" value="TreeGrafter"/>
</dbReference>
<dbReference type="SUPFAM" id="SSF141523">
    <property type="entry name" value="L,D-transpeptidase catalytic domain-like"/>
    <property type="match status" value="1"/>
</dbReference>
<evidence type="ECO:0000256" key="6">
    <source>
        <dbReference type="PROSITE-ProRule" id="PRU01373"/>
    </source>
</evidence>